<evidence type="ECO:0000313" key="3">
    <source>
        <dbReference type="Proteomes" id="UP000289738"/>
    </source>
</evidence>
<dbReference type="InterPro" id="IPR019557">
    <property type="entry name" value="AminoTfrase-like_pln_mobile"/>
</dbReference>
<protein>
    <recommendedName>
        <fullName evidence="1">Aminotransferase-like plant mobile domain-containing protein</fullName>
    </recommendedName>
</protein>
<name>A0A445BFK0_ARAHY</name>
<evidence type="ECO:0000259" key="1">
    <source>
        <dbReference type="Pfam" id="PF10536"/>
    </source>
</evidence>
<accession>A0A445BFK0</accession>
<feature type="domain" description="Aminotransferase-like plant mobile" evidence="1">
    <location>
        <begin position="7"/>
        <end position="92"/>
    </location>
</feature>
<sequence>MDLMFFIGRWRRGYQPSLSVKGPRVTNWKLRIDLLQPRDFLWMPYSLMEVVQVVHPEILEPRHMTLWRTATTLIYFAVIKWHLVDRVLPQFGGV</sequence>
<organism evidence="2 3">
    <name type="scientific">Arachis hypogaea</name>
    <name type="common">Peanut</name>
    <dbReference type="NCBI Taxonomy" id="3818"/>
    <lineage>
        <taxon>Eukaryota</taxon>
        <taxon>Viridiplantae</taxon>
        <taxon>Streptophyta</taxon>
        <taxon>Embryophyta</taxon>
        <taxon>Tracheophyta</taxon>
        <taxon>Spermatophyta</taxon>
        <taxon>Magnoliopsida</taxon>
        <taxon>eudicotyledons</taxon>
        <taxon>Gunneridae</taxon>
        <taxon>Pentapetalae</taxon>
        <taxon>rosids</taxon>
        <taxon>fabids</taxon>
        <taxon>Fabales</taxon>
        <taxon>Fabaceae</taxon>
        <taxon>Papilionoideae</taxon>
        <taxon>50 kb inversion clade</taxon>
        <taxon>dalbergioids sensu lato</taxon>
        <taxon>Dalbergieae</taxon>
        <taxon>Pterocarpus clade</taxon>
        <taxon>Arachis</taxon>
    </lineage>
</organism>
<comment type="caution">
    <text evidence="2">The sequence shown here is derived from an EMBL/GenBank/DDBJ whole genome shotgun (WGS) entry which is preliminary data.</text>
</comment>
<keyword evidence="3" id="KW-1185">Reference proteome</keyword>
<dbReference type="Proteomes" id="UP000289738">
    <property type="component" value="Chromosome A09"/>
</dbReference>
<gene>
    <name evidence="2" type="ORF">Ahy_A09g042336</name>
</gene>
<reference evidence="2 3" key="1">
    <citation type="submission" date="2019-01" db="EMBL/GenBank/DDBJ databases">
        <title>Sequencing of cultivated peanut Arachis hypogaea provides insights into genome evolution and oil improvement.</title>
        <authorList>
            <person name="Chen X."/>
        </authorList>
    </citation>
    <scope>NUCLEOTIDE SEQUENCE [LARGE SCALE GENOMIC DNA]</scope>
    <source>
        <strain evidence="3">cv. Fuhuasheng</strain>
        <tissue evidence="2">Leaves</tissue>
    </source>
</reference>
<proteinExistence type="predicted"/>
<evidence type="ECO:0000313" key="2">
    <source>
        <dbReference type="EMBL" id="RYR37454.1"/>
    </source>
</evidence>
<dbReference type="Pfam" id="PF10536">
    <property type="entry name" value="PMD"/>
    <property type="match status" value="1"/>
</dbReference>
<dbReference type="EMBL" id="SDMP01000009">
    <property type="protein sequence ID" value="RYR37454.1"/>
    <property type="molecule type" value="Genomic_DNA"/>
</dbReference>
<dbReference type="AlphaFoldDB" id="A0A445BFK0"/>